<dbReference type="AlphaFoldDB" id="A0AAV4VET7"/>
<comment type="caution">
    <text evidence="1">The sequence shown here is derived from an EMBL/GenBank/DDBJ whole genome shotgun (WGS) entry which is preliminary data.</text>
</comment>
<evidence type="ECO:0000313" key="2">
    <source>
        <dbReference type="Proteomes" id="UP001054837"/>
    </source>
</evidence>
<accession>A0AAV4VET7</accession>
<protein>
    <submittedName>
        <fullName evidence="1">Uncharacterized protein</fullName>
    </submittedName>
</protein>
<reference evidence="1 2" key="1">
    <citation type="submission" date="2021-06" db="EMBL/GenBank/DDBJ databases">
        <title>Caerostris darwini draft genome.</title>
        <authorList>
            <person name="Kono N."/>
            <person name="Arakawa K."/>
        </authorList>
    </citation>
    <scope>NUCLEOTIDE SEQUENCE [LARGE SCALE GENOMIC DNA]</scope>
</reference>
<gene>
    <name evidence="1" type="ORF">CDAR_191341</name>
</gene>
<sequence>MTVAAAQSEKSILKQKLLLSILRTSSFHQQAFTCCHSPTFNIVQSRSLYRQSGKVANCETPLTTMQLKDFKEINVYELEKAVLKIKSRKSPGPDFIPGEVVRELFYANKNWLASLFNILIKYGIFLNHGRFQELL</sequence>
<organism evidence="1 2">
    <name type="scientific">Caerostris darwini</name>
    <dbReference type="NCBI Taxonomy" id="1538125"/>
    <lineage>
        <taxon>Eukaryota</taxon>
        <taxon>Metazoa</taxon>
        <taxon>Ecdysozoa</taxon>
        <taxon>Arthropoda</taxon>
        <taxon>Chelicerata</taxon>
        <taxon>Arachnida</taxon>
        <taxon>Araneae</taxon>
        <taxon>Araneomorphae</taxon>
        <taxon>Entelegynae</taxon>
        <taxon>Araneoidea</taxon>
        <taxon>Araneidae</taxon>
        <taxon>Caerostris</taxon>
    </lineage>
</organism>
<evidence type="ECO:0000313" key="1">
    <source>
        <dbReference type="EMBL" id="GIY68636.1"/>
    </source>
</evidence>
<proteinExistence type="predicted"/>
<keyword evidence="2" id="KW-1185">Reference proteome</keyword>
<dbReference type="Proteomes" id="UP001054837">
    <property type="component" value="Unassembled WGS sequence"/>
</dbReference>
<name>A0AAV4VET7_9ARAC</name>
<dbReference type="EMBL" id="BPLQ01012904">
    <property type="protein sequence ID" value="GIY68636.1"/>
    <property type="molecule type" value="Genomic_DNA"/>
</dbReference>